<evidence type="ECO:0000313" key="1">
    <source>
        <dbReference type="EMBL" id="SUD92072.1"/>
    </source>
</evidence>
<name>A0A379LQI8_9GAMM</name>
<reference evidence="1 2" key="1">
    <citation type="submission" date="2018-06" db="EMBL/GenBank/DDBJ databases">
        <authorList>
            <consortium name="Pathogen Informatics"/>
            <person name="Doyle S."/>
        </authorList>
    </citation>
    <scope>NUCLEOTIDE SEQUENCE [LARGE SCALE GENOMIC DNA]</scope>
    <source>
        <strain evidence="1 2">NCTC10526</strain>
    </source>
</reference>
<proteinExistence type="predicted"/>
<sequence length="75" mass="8649">MLNIHETTSNQYGLHPQGQIRIKPTADLVGVHHQTLRRWWKADKFPKPININGILLFKNADILAWLEKAHRTEGA</sequence>
<keyword evidence="2" id="KW-1185">Reference proteome</keyword>
<dbReference type="STRING" id="1123034.GCA_000685805_00060"/>
<evidence type="ECO:0000313" key="2">
    <source>
        <dbReference type="Proteomes" id="UP000254123"/>
    </source>
</evidence>
<dbReference type="AlphaFoldDB" id="A0A379LQI8"/>
<gene>
    <name evidence="1" type="ORF">NCTC10526_02453</name>
</gene>
<dbReference type="SUPFAM" id="SSF46955">
    <property type="entry name" value="Putative DNA-binding domain"/>
    <property type="match status" value="1"/>
</dbReference>
<dbReference type="InterPro" id="IPR009061">
    <property type="entry name" value="DNA-bd_dom_put_sf"/>
</dbReference>
<dbReference type="EMBL" id="UGVC01000001">
    <property type="protein sequence ID" value="SUD92072.1"/>
    <property type="molecule type" value="Genomic_DNA"/>
</dbReference>
<protein>
    <submittedName>
        <fullName evidence="1">Predicted transcriptional regulator</fullName>
    </submittedName>
</protein>
<accession>A0A379LQI8</accession>
<organism evidence="1 2">
    <name type="scientific">Psychrobacter phenylpyruvicus</name>
    <dbReference type="NCBI Taxonomy" id="29432"/>
    <lineage>
        <taxon>Bacteria</taxon>
        <taxon>Pseudomonadati</taxon>
        <taxon>Pseudomonadota</taxon>
        <taxon>Gammaproteobacteria</taxon>
        <taxon>Moraxellales</taxon>
        <taxon>Moraxellaceae</taxon>
        <taxon>Psychrobacter</taxon>
    </lineage>
</organism>
<dbReference type="RefSeq" id="WP_037031421.1">
    <property type="nucleotide sequence ID" value="NZ_CAJHAQ010000001.1"/>
</dbReference>
<dbReference type="Proteomes" id="UP000254123">
    <property type="component" value="Unassembled WGS sequence"/>
</dbReference>